<dbReference type="eggNOG" id="COG0774">
    <property type="taxonomic scope" value="Bacteria"/>
</dbReference>
<evidence type="ECO:0000256" key="11">
    <source>
        <dbReference type="ARBA" id="ARBA00024535"/>
    </source>
</evidence>
<feature type="binding site" evidence="12">
    <location>
        <position position="72"/>
    </location>
    <ligand>
        <name>Zn(2+)</name>
        <dbReference type="ChEBI" id="CHEBI:29105"/>
    </ligand>
</feature>
<comment type="catalytic activity">
    <reaction evidence="11 12">
        <text>a UDP-3-O-[(3R)-3-hydroxyacyl]-N-acetyl-alpha-D-glucosamine + H2O = a UDP-3-O-[(3R)-3-hydroxyacyl]-alpha-D-glucosamine + acetate</text>
        <dbReference type="Rhea" id="RHEA:67816"/>
        <dbReference type="ChEBI" id="CHEBI:15377"/>
        <dbReference type="ChEBI" id="CHEBI:30089"/>
        <dbReference type="ChEBI" id="CHEBI:137740"/>
        <dbReference type="ChEBI" id="CHEBI:173225"/>
        <dbReference type="EC" id="3.5.1.108"/>
    </reaction>
</comment>
<dbReference type="InterPro" id="IPR011334">
    <property type="entry name" value="UDP-acyl_GlcNac_deAcase_C"/>
</dbReference>
<keyword evidence="5 12" id="KW-0444">Lipid biosynthesis</keyword>
<evidence type="ECO:0000256" key="6">
    <source>
        <dbReference type="ARBA" id="ARBA00022556"/>
    </source>
</evidence>
<dbReference type="AlphaFoldDB" id="A0A0M2PXM7"/>
<evidence type="ECO:0000256" key="1">
    <source>
        <dbReference type="ARBA" id="ARBA00001947"/>
    </source>
</evidence>
<dbReference type="InterPro" id="IPR015870">
    <property type="entry name" value="UDP-acyl_N-AcGlcN_deAcase_N"/>
</dbReference>
<evidence type="ECO:0000256" key="9">
    <source>
        <dbReference type="ARBA" id="ARBA00022833"/>
    </source>
</evidence>
<evidence type="ECO:0000256" key="8">
    <source>
        <dbReference type="ARBA" id="ARBA00022801"/>
    </source>
</evidence>
<feature type="binding site" evidence="12">
    <location>
        <position position="231"/>
    </location>
    <ligand>
        <name>Zn(2+)</name>
        <dbReference type="ChEBI" id="CHEBI:29105"/>
    </ligand>
</feature>
<comment type="caution">
    <text evidence="13">The sequence shown here is derived from an EMBL/GenBank/DDBJ whole genome shotgun (WGS) entry which is preliminary data.</text>
</comment>
<sequence length="279" mass="30198">MAGTVERSGIGLHSGQSTQVYLQPAPPDQGRRVVRVDLPGAPSLAADLECVNPTLLSTELVQGEAAVRTVEHLLATLVGLGVANVTIEVDGGEIPLLDGSAQDWVMAIAAVGLVAQGEPLRDPGYTLLEPLWVRDGDAFVAGFPAAETRFSYGIDFPDLPAIGNQWHSWVWTPATFSQDIAPARTFGFAEQVDYLRSQGLILGGSLDNALVCSREGWINPPLRFDNEPVRHKLLDLLGDLSLLGTLPQAHILAYKASHRLHLQFAQALRQRQTHDRLIP</sequence>
<dbReference type="Gene3D" id="3.30.230.20">
    <property type="entry name" value="lpxc deacetylase, domain 1"/>
    <property type="match status" value="1"/>
</dbReference>
<comment type="function">
    <text evidence="2 12">Catalyzes the hydrolysis of UDP-3-O-myristoyl-N-acetylglucosamine to form UDP-3-O-myristoylglucosamine and acetate, the committed step in lipid A biosynthesis.</text>
</comment>
<proteinExistence type="inferred from homology"/>
<dbReference type="PANTHER" id="PTHR33694">
    <property type="entry name" value="UDP-3-O-ACYL-N-ACETYLGLUCOSAMINE DEACETYLASE 1, MITOCHONDRIAL-RELATED"/>
    <property type="match status" value="1"/>
</dbReference>
<accession>A0A0M2PXM7</accession>
<feature type="binding site" evidence="12">
    <location>
        <position position="235"/>
    </location>
    <ligand>
        <name>Zn(2+)</name>
        <dbReference type="ChEBI" id="CHEBI:29105"/>
    </ligand>
</feature>
<dbReference type="SUPFAM" id="SSF54211">
    <property type="entry name" value="Ribosomal protein S5 domain 2-like"/>
    <property type="match status" value="2"/>
</dbReference>
<keyword evidence="8 12" id="KW-0378">Hydrolase</keyword>
<dbReference type="GO" id="GO:0009245">
    <property type="term" value="P:lipid A biosynthetic process"/>
    <property type="evidence" value="ECO:0007669"/>
    <property type="project" value="UniProtKB-UniRule"/>
</dbReference>
<comment type="similarity">
    <text evidence="12">Belongs to the LpxC family.</text>
</comment>
<dbReference type="InterPro" id="IPR004463">
    <property type="entry name" value="UDP-acyl_GlcNac_deAcase"/>
</dbReference>
<keyword evidence="14" id="KW-1185">Reference proteome</keyword>
<dbReference type="EMBL" id="AJTX02000006">
    <property type="protein sequence ID" value="KKI99423.1"/>
    <property type="molecule type" value="Genomic_DNA"/>
</dbReference>
<dbReference type="Pfam" id="PF03331">
    <property type="entry name" value="LpxC"/>
    <property type="match status" value="1"/>
</dbReference>
<dbReference type="PANTHER" id="PTHR33694:SF1">
    <property type="entry name" value="UDP-3-O-ACYL-N-ACETYLGLUCOSAMINE DEACETYLASE 1, MITOCHONDRIAL-RELATED"/>
    <property type="match status" value="1"/>
</dbReference>
<dbReference type="GO" id="GO:0046872">
    <property type="term" value="F:metal ion binding"/>
    <property type="evidence" value="ECO:0007669"/>
    <property type="project" value="UniProtKB-KW"/>
</dbReference>
<gene>
    <name evidence="12" type="primary">lpxC</name>
    <name evidence="13" type="ORF">PROH_16590</name>
</gene>
<comment type="pathway">
    <text evidence="3 12">Glycolipid biosynthesis; lipid IV(A) biosynthesis; lipid IV(A) from (3R)-3-hydroxytetradecanoyl-[acyl-carrier-protein] and UDP-N-acetyl-alpha-D-glucosamine: step 2/6.</text>
</comment>
<reference evidence="13" key="1">
    <citation type="submission" date="2012-04" db="EMBL/GenBank/DDBJ databases">
        <authorList>
            <person name="Borisov I.G."/>
            <person name="Ivanikova N.V."/>
            <person name="Pinevich A.V."/>
        </authorList>
    </citation>
    <scope>NUCLEOTIDE SEQUENCE</scope>
    <source>
        <strain evidence="13">CALU 1027</strain>
    </source>
</reference>
<dbReference type="EC" id="3.5.1.108" evidence="4 12"/>
<keyword evidence="9 12" id="KW-0862">Zinc</keyword>
<evidence type="ECO:0000256" key="2">
    <source>
        <dbReference type="ARBA" id="ARBA00002923"/>
    </source>
</evidence>
<dbReference type="Gene3D" id="3.30.1700.10">
    <property type="entry name" value="lpxc deacetylase, domain 2"/>
    <property type="match status" value="1"/>
</dbReference>
<dbReference type="InterPro" id="IPR020568">
    <property type="entry name" value="Ribosomal_Su5_D2-typ_SF"/>
</dbReference>
<feature type="active site" description="Proton donor" evidence="12">
    <location>
        <position position="258"/>
    </location>
</feature>
<evidence type="ECO:0000313" key="13">
    <source>
        <dbReference type="EMBL" id="KKI99423.1"/>
    </source>
</evidence>
<dbReference type="STRING" id="317619.GCA_000332315_02504"/>
<evidence type="ECO:0000256" key="3">
    <source>
        <dbReference type="ARBA" id="ARBA00005002"/>
    </source>
</evidence>
<evidence type="ECO:0000256" key="7">
    <source>
        <dbReference type="ARBA" id="ARBA00022723"/>
    </source>
</evidence>
<evidence type="ECO:0000256" key="10">
    <source>
        <dbReference type="ARBA" id="ARBA00023098"/>
    </source>
</evidence>
<evidence type="ECO:0000313" key="14">
    <source>
        <dbReference type="Proteomes" id="UP000034681"/>
    </source>
</evidence>
<dbReference type="UniPathway" id="UPA00359">
    <property type="reaction ID" value="UER00478"/>
</dbReference>
<comment type="cofactor">
    <cofactor evidence="1 12">
        <name>Zn(2+)</name>
        <dbReference type="ChEBI" id="CHEBI:29105"/>
    </cofactor>
</comment>
<keyword evidence="10 12" id="KW-0443">Lipid metabolism</keyword>
<keyword evidence="6 12" id="KW-0441">Lipid A biosynthesis</keyword>
<evidence type="ECO:0000256" key="5">
    <source>
        <dbReference type="ARBA" id="ARBA00022516"/>
    </source>
</evidence>
<name>A0A0M2PXM7_PROHO</name>
<organism evidence="13 14">
    <name type="scientific">Prochlorothrix hollandica PCC 9006 = CALU 1027</name>
    <dbReference type="NCBI Taxonomy" id="317619"/>
    <lineage>
        <taxon>Bacteria</taxon>
        <taxon>Bacillati</taxon>
        <taxon>Cyanobacteriota</taxon>
        <taxon>Cyanophyceae</taxon>
        <taxon>Prochlorotrichales</taxon>
        <taxon>Prochlorotrichaceae</taxon>
        <taxon>Prochlorothrix</taxon>
    </lineage>
</organism>
<evidence type="ECO:0000256" key="4">
    <source>
        <dbReference type="ARBA" id="ARBA00012745"/>
    </source>
</evidence>
<dbReference type="NCBIfam" id="TIGR00325">
    <property type="entry name" value="lpxC"/>
    <property type="match status" value="1"/>
</dbReference>
<dbReference type="Proteomes" id="UP000034681">
    <property type="component" value="Unassembled WGS sequence"/>
</dbReference>
<protein>
    <recommendedName>
        <fullName evidence="4 12">UDP-3-O-acyl-N-acetylglucosamine deacetylase</fullName>
        <shortName evidence="12">UDP-3-O-acyl-GlcNAc deacetylase</shortName>
        <ecNumber evidence="4 12">3.5.1.108</ecNumber>
    </recommendedName>
    <alternativeName>
        <fullName evidence="12">UDP-3-O-[R-3-hydroxymyristoyl]-N-acetylglucosamine deacetylase</fullName>
    </alternativeName>
</protein>
<dbReference type="GO" id="GO:0103117">
    <property type="term" value="F:UDP-3-O-acyl-N-acetylglucosamine deacetylase activity"/>
    <property type="evidence" value="ECO:0007669"/>
    <property type="project" value="UniProtKB-UniRule"/>
</dbReference>
<keyword evidence="7 12" id="KW-0479">Metal-binding</keyword>
<evidence type="ECO:0000256" key="12">
    <source>
        <dbReference type="HAMAP-Rule" id="MF_00388"/>
    </source>
</evidence>
<dbReference type="HAMAP" id="MF_00388">
    <property type="entry name" value="LpxC"/>
    <property type="match status" value="1"/>
</dbReference>
<dbReference type="GO" id="GO:0016746">
    <property type="term" value="F:acyltransferase activity"/>
    <property type="evidence" value="ECO:0007669"/>
    <property type="project" value="UniProtKB-KW"/>
</dbReference>
<dbReference type="GO" id="GO:0016020">
    <property type="term" value="C:membrane"/>
    <property type="evidence" value="ECO:0007669"/>
    <property type="project" value="GOC"/>
</dbReference>